<proteinExistence type="inferred from homology"/>
<gene>
    <name evidence="11" type="ordered locus">Ornrh_0929</name>
</gene>
<dbReference type="Proteomes" id="UP000006051">
    <property type="component" value="Chromosome"/>
</dbReference>
<feature type="domain" description="Phospholipase/carboxylesterase/thioesterase" evidence="10">
    <location>
        <begin position="108"/>
        <end position="201"/>
    </location>
</feature>
<name>I3ZZI9_ORNRL</name>
<dbReference type="GO" id="GO:0030600">
    <property type="term" value="F:feruloyl esterase activity"/>
    <property type="evidence" value="ECO:0007669"/>
    <property type="project" value="InterPro"/>
</dbReference>
<evidence type="ECO:0000256" key="4">
    <source>
        <dbReference type="ARBA" id="ARBA00022651"/>
    </source>
</evidence>
<evidence type="ECO:0000256" key="3">
    <source>
        <dbReference type="ARBA" id="ARBA00022525"/>
    </source>
</evidence>
<keyword evidence="4" id="KW-0858">Xylan degradation</keyword>
<keyword evidence="8" id="KW-0624">Polysaccharide degradation</keyword>
<dbReference type="STRING" id="867902.Ornrh_0929"/>
<dbReference type="eggNOG" id="COG3509">
    <property type="taxonomic scope" value="Bacteria"/>
</dbReference>
<dbReference type="GeneID" id="71569218"/>
<evidence type="ECO:0000256" key="2">
    <source>
        <dbReference type="ARBA" id="ARBA00010278"/>
    </source>
</evidence>
<evidence type="ECO:0000313" key="11">
    <source>
        <dbReference type="EMBL" id="AFL97123.1"/>
    </source>
</evidence>
<dbReference type="Gene3D" id="3.40.50.1820">
    <property type="entry name" value="alpha/beta hydrolase"/>
    <property type="match status" value="1"/>
</dbReference>
<dbReference type="PANTHER" id="PTHR38050">
    <property type="match status" value="1"/>
</dbReference>
<dbReference type="HOGENOM" id="CLU_948862_0_0_10"/>
<dbReference type="GO" id="GO:0045493">
    <property type="term" value="P:xylan catabolic process"/>
    <property type="evidence" value="ECO:0007669"/>
    <property type="project" value="UniProtKB-KW"/>
</dbReference>
<evidence type="ECO:0000259" key="10">
    <source>
        <dbReference type="Pfam" id="PF02230"/>
    </source>
</evidence>
<organism evidence="11 12">
    <name type="scientific">Ornithobacterium rhinotracheale (strain ATCC 51463 / DSM 15997 / CCUG 23171 / CIP 104009 / LMG 9086)</name>
    <dbReference type="NCBI Taxonomy" id="867902"/>
    <lineage>
        <taxon>Bacteria</taxon>
        <taxon>Pseudomonadati</taxon>
        <taxon>Bacteroidota</taxon>
        <taxon>Flavobacteriia</taxon>
        <taxon>Flavobacteriales</taxon>
        <taxon>Weeksellaceae</taxon>
        <taxon>Ornithobacterium</taxon>
    </lineage>
</organism>
<dbReference type="RefSeq" id="WP_014790724.1">
    <property type="nucleotide sequence ID" value="NC_018016.1"/>
</dbReference>
<comment type="similarity">
    <text evidence="2">Belongs to the faeC family.</text>
</comment>
<dbReference type="InterPro" id="IPR029058">
    <property type="entry name" value="AB_hydrolase_fold"/>
</dbReference>
<dbReference type="KEGG" id="orh:Ornrh_0929"/>
<evidence type="ECO:0000256" key="9">
    <source>
        <dbReference type="ARBA" id="ARBA00025250"/>
    </source>
</evidence>
<accession>I3ZZI9</accession>
<dbReference type="InterPro" id="IPR003140">
    <property type="entry name" value="PLipase/COase/thioEstase"/>
</dbReference>
<keyword evidence="5" id="KW-0732">Signal</keyword>
<dbReference type="GeneID" id="97257635"/>
<dbReference type="GO" id="GO:0005576">
    <property type="term" value="C:extracellular region"/>
    <property type="evidence" value="ECO:0007669"/>
    <property type="project" value="UniProtKB-SubCell"/>
</dbReference>
<evidence type="ECO:0000256" key="6">
    <source>
        <dbReference type="ARBA" id="ARBA00022801"/>
    </source>
</evidence>
<comment type="function">
    <text evidence="9">Involved in degradation of plant cell walls. Hydrolyzes the feruloyl-arabinose ester bond in arabinoxylans, and the feruloyl-galactose ester bond in pectin. Active against paranitrophenyl-acetate, methyl ferulate and wheat arabinoxylan.</text>
</comment>
<protein>
    <submittedName>
        <fullName evidence="11">Poly(3-hydroxybutyrate) depolymerase</fullName>
    </submittedName>
</protein>
<dbReference type="EMBL" id="CP003283">
    <property type="protein sequence ID" value="AFL97123.1"/>
    <property type="molecule type" value="Genomic_DNA"/>
</dbReference>
<keyword evidence="7" id="KW-0119">Carbohydrate metabolism</keyword>
<dbReference type="Pfam" id="PF02230">
    <property type="entry name" value="Abhydrolase_2"/>
    <property type="match status" value="1"/>
</dbReference>
<evidence type="ECO:0000256" key="1">
    <source>
        <dbReference type="ARBA" id="ARBA00004613"/>
    </source>
</evidence>
<dbReference type="SUPFAM" id="SSF53474">
    <property type="entry name" value="alpha/beta-Hydrolases"/>
    <property type="match status" value="1"/>
</dbReference>
<reference evidence="11 12" key="1">
    <citation type="submission" date="2012-06" db="EMBL/GenBank/DDBJ databases">
        <title>The complete genome of Ornithobacterium rhinotracheale DSM 15997.</title>
        <authorList>
            <consortium name="US DOE Joint Genome Institute (JGI-PGF)"/>
            <person name="Lucas S."/>
            <person name="Copeland A."/>
            <person name="Lapidus A."/>
            <person name="Goodwin L."/>
            <person name="Pitluck S."/>
            <person name="Peters L."/>
            <person name="Mikhailova N."/>
            <person name="Teshima H."/>
            <person name="Kyrpides N."/>
            <person name="Mavromatis K."/>
            <person name="Pagani I."/>
            <person name="Ivanova N."/>
            <person name="Ovchinnikova G."/>
            <person name="Zeytun A."/>
            <person name="Detter J.C."/>
            <person name="Han C."/>
            <person name="Land M."/>
            <person name="Hauser L."/>
            <person name="Markowitz V."/>
            <person name="Cheng J.-F."/>
            <person name="Hugenholtz P."/>
            <person name="Woyke T."/>
            <person name="Wu D."/>
            <person name="Lang E."/>
            <person name="Kopitz M."/>
            <person name="Brambilla E."/>
            <person name="Klenk H.-P."/>
            <person name="Eisen J.A."/>
        </authorList>
    </citation>
    <scope>NUCLEOTIDE SEQUENCE [LARGE SCALE GENOMIC DNA]</scope>
    <source>
        <strain evidence="12">ATCC 51463 / DSM 15997 / CCUG 23171 / LMG 9086</strain>
    </source>
</reference>
<keyword evidence="3" id="KW-0964">Secreted</keyword>
<dbReference type="AlphaFoldDB" id="I3ZZI9"/>
<evidence type="ECO:0000313" key="12">
    <source>
        <dbReference type="Proteomes" id="UP000006051"/>
    </source>
</evidence>
<keyword evidence="12" id="KW-1185">Reference proteome</keyword>
<keyword evidence="6" id="KW-0378">Hydrolase</keyword>
<evidence type="ECO:0000256" key="7">
    <source>
        <dbReference type="ARBA" id="ARBA00023277"/>
    </source>
</evidence>
<comment type="subcellular location">
    <subcellularLocation>
        <location evidence="1">Secreted</location>
    </subcellularLocation>
</comment>
<dbReference type="PANTHER" id="PTHR38050:SF1">
    <property type="entry name" value="FERULOYL ESTERASE C"/>
    <property type="match status" value="1"/>
</dbReference>
<dbReference type="InterPro" id="IPR043595">
    <property type="entry name" value="FaeB/C/D"/>
</dbReference>
<evidence type="ECO:0000256" key="5">
    <source>
        <dbReference type="ARBA" id="ARBA00022729"/>
    </source>
</evidence>
<sequence length="294" mass="33176">MRQIINILLLVPLSLWAQLKPGNQELEVSGRAYQVSTPSNYSSSQSYPIVFELHSFGKDKTQMYNQKLIDELQYISVRPEGKKVPLVGNIWNTWKETSISGADDVRYIQSVYDDVRQKLGNTFNAEKVYVYGFSNGGAMAMKMLEETDLFKGAIIRSVSFPQGHVIPQSAAKVPMIFVHGMADETVPYQGGKGKYGVISPNFESIKETVKKWSLHDGLKQPPIEIKYLKGSSPASDKDFYYTEYHNAQTPIYFYAIVGGEHATDSQFSNSNMRRALLKMMKAPECYGIYKQACE</sequence>
<evidence type="ECO:0000256" key="8">
    <source>
        <dbReference type="ARBA" id="ARBA00023326"/>
    </source>
</evidence>